<keyword evidence="3" id="KW-1185">Reference proteome</keyword>
<sequence>MENILDRSQPTPNGPLSYQSGAKDRIQLVESSPNSIPRPPRLISPDNEAKSQYVSEALTAEEKKKLKNAAENMINVLVWGGRYKMGWSNSASDNLSHYVDGGGTKKVLTQDEISKLKRDGQDFSKRSDGNLFNFTKQIYEDFASGSKTFQGYISLNPESKSINKNWFGASTKQGTEMFYAMGGFSYAFGAIAQRKEWNGQPIVEIRTKVYIYDRYNWDRNKMVTVPKAETDIANKVINLGGGSFDVLEDTTFPFPDGGIANYLGETTGRNGEKEYVITDALPGILTSLGNAGAYDIVGEGPEIVQKYILTEIAK</sequence>
<gene>
    <name evidence="2" type="ORF">E6C51_17905</name>
</gene>
<dbReference type="AlphaFoldDB" id="A0A4S3ZPZ9"/>
<feature type="region of interest" description="Disordered" evidence="1">
    <location>
        <begin position="1"/>
        <end position="49"/>
    </location>
</feature>
<proteinExistence type="predicted"/>
<reference evidence="2 3" key="1">
    <citation type="submission" date="2019-04" db="EMBL/GenBank/DDBJ databases">
        <title>Rhizobium terrae sp. nov., isolated from a paddy soil.</title>
        <authorList>
            <person name="Lin S.-Y."/>
            <person name="Hameed A."/>
            <person name="Huang H.-I."/>
            <person name="Young C.-C."/>
        </authorList>
    </citation>
    <scope>NUCLEOTIDE SEQUENCE [LARGE SCALE GENOMIC DNA]</scope>
    <source>
        <strain evidence="2 3">CC-HIH110</strain>
    </source>
</reference>
<comment type="caution">
    <text evidence="2">The sequence shown here is derived from an EMBL/GenBank/DDBJ whole genome shotgun (WGS) entry which is preliminary data.</text>
</comment>
<organism evidence="2 3">
    <name type="scientific">Allorhizobium terrae</name>
    <dbReference type="NCBI Taxonomy" id="1848972"/>
    <lineage>
        <taxon>Bacteria</taxon>
        <taxon>Pseudomonadati</taxon>
        <taxon>Pseudomonadota</taxon>
        <taxon>Alphaproteobacteria</taxon>
        <taxon>Hyphomicrobiales</taxon>
        <taxon>Rhizobiaceae</taxon>
        <taxon>Rhizobium/Agrobacterium group</taxon>
        <taxon>Allorhizobium</taxon>
    </lineage>
</organism>
<evidence type="ECO:0000313" key="2">
    <source>
        <dbReference type="EMBL" id="THF47589.1"/>
    </source>
</evidence>
<dbReference type="EMBL" id="SSOA01000012">
    <property type="protein sequence ID" value="THF47589.1"/>
    <property type="molecule type" value="Genomic_DNA"/>
</dbReference>
<accession>A0A4S3ZPZ9</accession>
<evidence type="ECO:0000256" key="1">
    <source>
        <dbReference type="SAM" id="MobiDB-lite"/>
    </source>
</evidence>
<dbReference type="Proteomes" id="UP000310754">
    <property type="component" value="Unassembled WGS sequence"/>
</dbReference>
<feature type="compositionally biased region" description="Polar residues" evidence="1">
    <location>
        <begin position="1"/>
        <end position="20"/>
    </location>
</feature>
<protein>
    <submittedName>
        <fullName evidence="2">Uncharacterized protein</fullName>
    </submittedName>
</protein>
<name>A0A4S3ZPZ9_9HYPH</name>
<evidence type="ECO:0000313" key="3">
    <source>
        <dbReference type="Proteomes" id="UP000310754"/>
    </source>
</evidence>
<dbReference type="RefSeq" id="WP_190236988.1">
    <property type="nucleotide sequence ID" value="NZ_SSOA01000012.1"/>
</dbReference>